<dbReference type="Proteomes" id="UP000887116">
    <property type="component" value="Unassembled WGS sequence"/>
</dbReference>
<evidence type="ECO:0000313" key="1">
    <source>
        <dbReference type="EMBL" id="GFQ96161.1"/>
    </source>
</evidence>
<name>A0A8X6G4V6_TRICU</name>
<evidence type="ECO:0000313" key="2">
    <source>
        <dbReference type="Proteomes" id="UP000887116"/>
    </source>
</evidence>
<sequence length="106" mass="12437">MNLAATGNTKDKISQLRGLGQQRRGMFRERSGYKTYFFLKLCSWEEAKIRLDVPEGHFGKVPSITARRTPSREDGQDELRVVLQEIRDYFILWKQNTLPRVTIKYS</sequence>
<organism evidence="1 2">
    <name type="scientific">Trichonephila clavata</name>
    <name type="common">Joro spider</name>
    <name type="synonym">Nephila clavata</name>
    <dbReference type="NCBI Taxonomy" id="2740835"/>
    <lineage>
        <taxon>Eukaryota</taxon>
        <taxon>Metazoa</taxon>
        <taxon>Ecdysozoa</taxon>
        <taxon>Arthropoda</taxon>
        <taxon>Chelicerata</taxon>
        <taxon>Arachnida</taxon>
        <taxon>Araneae</taxon>
        <taxon>Araneomorphae</taxon>
        <taxon>Entelegynae</taxon>
        <taxon>Araneoidea</taxon>
        <taxon>Nephilidae</taxon>
        <taxon>Trichonephila</taxon>
    </lineage>
</organism>
<dbReference type="AlphaFoldDB" id="A0A8X6G4V6"/>
<gene>
    <name evidence="1" type="ORF">TNCT_579391</name>
</gene>
<reference evidence="1" key="1">
    <citation type="submission" date="2020-07" db="EMBL/GenBank/DDBJ databases">
        <title>Multicomponent nature underlies the extraordinary mechanical properties of spider dragline silk.</title>
        <authorList>
            <person name="Kono N."/>
            <person name="Nakamura H."/>
            <person name="Mori M."/>
            <person name="Yoshida Y."/>
            <person name="Ohtoshi R."/>
            <person name="Malay A.D."/>
            <person name="Moran D.A.P."/>
            <person name="Tomita M."/>
            <person name="Numata K."/>
            <person name="Arakawa K."/>
        </authorList>
    </citation>
    <scope>NUCLEOTIDE SEQUENCE</scope>
</reference>
<proteinExistence type="predicted"/>
<comment type="caution">
    <text evidence="1">The sequence shown here is derived from an EMBL/GenBank/DDBJ whole genome shotgun (WGS) entry which is preliminary data.</text>
</comment>
<dbReference type="EMBL" id="BMAO01024564">
    <property type="protein sequence ID" value="GFQ96161.1"/>
    <property type="molecule type" value="Genomic_DNA"/>
</dbReference>
<protein>
    <submittedName>
        <fullName evidence="1">Uncharacterized protein</fullName>
    </submittedName>
</protein>
<keyword evidence="2" id="KW-1185">Reference proteome</keyword>
<accession>A0A8X6G4V6</accession>